<dbReference type="STRING" id="76595.SAMN05660313_01254"/>
<accession>A0A1K1NMK6</accession>
<evidence type="ECO:0000313" key="2">
    <source>
        <dbReference type="EMBL" id="SFW36521.1"/>
    </source>
</evidence>
<keyword evidence="1" id="KW-0175">Coiled coil</keyword>
<protein>
    <submittedName>
        <fullName evidence="2">Uncharacterized protein</fullName>
    </submittedName>
</protein>
<name>A0A1K1NMK6_9FLAO</name>
<dbReference type="OrthoDB" id="1416835at2"/>
<dbReference type="PROSITE" id="PS51257">
    <property type="entry name" value="PROKAR_LIPOPROTEIN"/>
    <property type="match status" value="1"/>
</dbReference>
<keyword evidence="3" id="KW-1185">Reference proteome</keyword>
<reference evidence="3" key="1">
    <citation type="submission" date="2016-11" db="EMBL/GenBank/DDBJ databases">
        <authorList>
            <person name="Varghese N."/>
            <person name="Submissions S."/>
        </authorList>
    </citation>
    <scope>NUCLEOTIDE SEQUENCE [LARGE SCALE GENOMIC DNA]</scope>
    <source>
        <strain evidence="3">DSM 24786</strain>
    </source>
</reference>
<evidence type="ECO:0000256" key="1">
    <source>
        <dbReference type="SAM" id="Coils"/>
    </source>
</evidence>
<dbReference type="EMBL" id="FPIY01000002">
    <property type="protein sequence ID" value="SFW36521.1"/>
    <property type="molecule type" value="Genomic_DNA"/>
</dbReference>
<organism evidence="2 3">
    <name type="scientific">Cellulophaga fucicola</name>
    <dbReference type="NCBI Taxonomy" id="76595"/>
    <lineage>
        <taxon>Bacteria</taxon>
        <taxon>Pseudomonadati</taxon>
        <taxon>Bacteroidota</taxon>
        <taxon>Flavobacteriia</taxon>
        <taxon>Flavobacteriales</taxon>
        <taxon>Flavobacteriaceae</taxon>
        <taxon>Cellulophaga</taxon>
    </lineage>
</organism>
<sequence>MKKIIVIPLLLIFIGCSKAIEKKYKKASETEDLLAIRKEIKVYDYKVLKWQLSFLKSNKEDLSSKRYQEMLANGKERWNDTLAKRKSNLEEQKQKEEEALKKQKIKLFCNIKWGMYYYKPDYLEVNPDVVESNPELAEKAFKLDPNNSWIIFYEDGTCEVKFNDPDKTAIQNWSYVDDEIVFSYGWKDEKRGVIKNKTTFEILDLEDEIFNVSEVEESINLVLKSTIKMRKIE</sequence>
<dbReference type="Proteomes" id="UP000183257">
    <property type="component" value="Unassembled WGS sequence"/>
</dbReference>
<gene>
    <name evidence="2" type="ORF">SAMN05660313_01254</name>
</gene>
<dbReference type="RefSeq" id="WP_072302948.1">
    <property type="nucleotide sequence ID" value="NZ_FPIY01000002.1"/>
</dbReference>
<proteinExistence type="predicted"/>
<evidence type="ECO:0000313" key="3">
    <source>
        <dbReference type="Proteomes" id="UP000183257"/>
    </source>
</evidence>
<dbReference type="AlphaFoldDB" id="A0A1K1NMK6"/>
<feature type="coiled-coil region" evidence="1">
    <location>
        <begin position="75"/>
        <end position="106"/>
    </location>
</feature>